<evidence type="ECO:0000313" key="2">
    <source>
        <dbReference type="Proteomes" id="UP001603857"/>
    </source>
</evidence>
<evidence type="ECO:0000313" key="1">
    <source>
        <dbReference type="EMBL" id="KAL2320198.1"/>
    </source>
</evidence>
<organism evidence="1 2">
    <name type="scientific">Flemingia macrophylla</name>
    <dbReference type="NCBI Taxonomy" id="520843"/>
    <lineage>
        <taxon>Eukaryota</taxon>
        <taxon>Viridiplantae</taxon>
        <taxon>Streptophyta</taxon>
        <taxon>Embryophyta</taxon>
        <taxon>Tracheophyta</taxon>
        <taxon>Spermatophyta</taxon>
        <taxon>Magnoliopsida</taxon>
        <taxon>eudicotyledons</taxon>
        <taxon>Gunneridae</taxon>
        <taxon>Pentapetalae</taxon>
        <taxon>rosids</taxon>
        <taxon>fabids</taxon>
        <taxon>Fabales</taxon>
        <taxon>Fabaceae</taxon>
        <taxon>Papilionoideae</taxon>
        <taxon>50 kb inversion clade</taxon>
        <taxon>NPAAA clade</taxon>
        <taxon>indigoferoid/millettioid clade</taxon>
        <taxon>Phaseoleae</taxon>
        <taxon>Flemingia</taxon>
    </lineage>
</organism>
<keyword evidence="2" id="KW-1185">Reference proteome</keyword>
<accession>A0ABD1L9X1</accession>
<dbReference type="Proteomes" id="UP001603857">
    <property type="component" value="Unassembled WGS sequence"/>
</dbReference>
<gene>
    <name evidence="1" type="ORF">Fmac_029167</name>
</gene>
<comment type="caution">
    <text evidence="1">The sequence shown here is derived from an EMBL/GenBank/DDBJ whole genome shotgun (WGS) entry which is preliminary data.</text>
</comment>
<dbReference type="AlphaFoldDB" id="A0ABD1L9X1"/>
<name>A0ABD1L9X1_9FABA</name>
<evidence type="ECO:0008006" key="3">
    <source>
        <dbReference type="Google" id="ProtNLM"/>
    </source>
</evidence>
<dbReference type="EMBL" id="JBGMDY010000010">
    <property type="protein sequence ID" value="KAL2320198.1"/>
    <property type="molecule type" value="Genomic_DNA"/>
</dbReference>
<dbReference type="PANTHER" id="PTHR35317">
    <property type="entry name" value="OS04G0629600 PROTEIN"/>
    <property type="match status" value="1"/>
</dbReference>
<protein>
    <recommendedName>
        <fullName evidence="3">DUF4219 domain-containing protein</fullName>
    </recommendedName>
</protein>
<proteinExistence type="predicted"/>
<dbReference type="PANTHER" id="PTHR35317:SF28">
    <property type="entry name" value="ZINC FINGER, CCHC-TYPE, RIBONUCLEASE H-LIKE DOMAIN, GAG-PRE-INTEGRASE DOMAIN PROTEIN-RELATED"/>
    <property type="match status" value="1"/>
</dbReference>
<sequence>MTNNALNLFQSPHLTKRNYDNWCHQIKVLIGSQDVWEVLEKCYIQHKNEDSLSQNEKKALSKIKKNDQQALTFIYQGLDEAMFEMVSNASTSKEAWGMLKTSLKGVDKVKKVHYKLSMESLNFYG</sequence>
<reference evidence="1 2" key="1">
    <citation type="submission" date="2024-08" db="EMBL/GenBank/DDBJ databases">
        <title>Insights into the chromosomal genome structure of Flemingia macrophylla.</title>
        <authorList>
            <person name="Ding Y."/>
            <person name="Zhao Y."/>
            <person name="Bi W."/>
            <person name="Wu M."/>
            <person name="Zhao G."/>
            <person name="Gong Y."/>
            <person name="Li W."/>
            <person name="Zhang P."/>
        </authorList>
    </citation>
    <scope>NUCLEOTIDE SEQUENCE [LARGE SCALE GENOMIC DNA]</scope>
    <source>
        <strain evidence="1">DYQJB</strain>
        <tissue evidence="1">Leaf</tissue>
    </source>
</reference>
<dbReference type="Pfam" id="PF14223">
    <property type="entry name" value="Retrotran_gag_2"/>
    <property type="match status" value="1"/>
</dbReference>